<sequence>MNGFGTEFHGGGFTESKRRTVYAEWGGKGKKADERKVLPKLPAAARAGPAKTVSWWQNLIHTQPLIALKQLLLLWGLLALTLTTQAAPAPADSLNPGQQAYIDSVHATLHYQTGHITLPNALGSINVPAGFRYLDAKQSERVLTKLWGNPNGESLGMLFPVAQGPLDDNGWAFVVEYDPSGYVQDDDAADIDYDDLLKEMQNDTEEANEEREKDGYGRVLLVGWAAKPFYDAKLNVLHWAKELRFSTSPENTLNYNVRLLGRRGVLNLNAVGSMGQLPEIRRSIPALITSVEFAKGQQYADFDPKLDEVAAYGIGGLVAGKVLAKVGAFALLAKFWKVIIALVAGGWTAIRRFFGGKTAEE</sequence>
<dbReference type="EMBL" id="SEWE01000046">
    <property type="protein sequence ID" value="RYU77686.1"/>
    <property type="molecule type" value="Genomic_DNA"/>
</dbReference>
<comment type="caution">
    <text evidence="1">The sequence shown here is derived from an EMBL/GenBank/DDBJ whole genome shotgun (WGS) entry which is preliminary data.</text>
</comment>
<name>A0A4Q5L9H3_9BACT</name>
<reference evidence="1 2" key="1">
    <citation type="submission" date="2019-02" db="EMBL/GenBank/DDBJ databases">
        <title>Bacterial novel species isolated from soil.</title>
        <authorList>
            <person name="Jung H.-Y."/>
        </authorList>
    </citation>
    <scope>NUCLEOTIDE SEQUENCE [LARGE SCALE GENOMIC DNA]</scope>
    <source>
        <strain evidence="1 2">1-3-3-3</strain>
    </source>
</reference>
<dbReference type="AlphaFoldDB" id="A0A4Q5L9H3"/>
<accession>A0A4Q5L9H3</accession>
<dbReference type="OrthoDB" id="196355at2"/>
<evidence type="ECO:0000313" key="2">
    <source>
        <dbReference type="Proteomes" id="UP000294155"/>
    </source>
</evidence>
<protein>
    <submittedName>
        <fullName evidence="1">DUF2167 domain-containing protein</fullName>
    </submittedName>
</protein>
<proteinExistence type="predicted"/>
<dbReference type="InterPro" id="IPR018682">
    <property type="entry name" value="DUF2167_membr"/>
</dbReference>
<evidence type="ECO:0000313" key="1">
    <source>
        <dbReference type="EMBL" id="RYU77686.1"/>
    </source>
</evidence>
<dbReference type="Pfam" id="PF09935">
    <property type="entry name" value="DUF2167"/>
    <property type="match status" value="1"/>
</dbReference>
<keyword evidence="2" id="KW-1185">Reference proteome</keyword>
<dbReference type="Proteomes" id="UP000294155">
    <property type="component" value="Unassembled WGS sequence"/>
</dbReference>
<gene>
    <name evidence="1" type="ORF">EWM57_17330</name>
</gene>
<organism evidence="1 2">
    <name type="scientific">Hymenobacter persicinus</name>
    <dbReference type="NCBI Taxonomy" id="2025506"/>
    <lineage>
        <taxon>Bacteria</taxon>
        <taxon>Pseudomonadati</taxon>
        <taxon>Bacteroidota</taxon>
        <taxon>Cytophagia</taxon>
        <taxon>Cytophagales</taxon>
        <taxon>Hymenobacteraceae</taxon>
        <taxon>Hymenobacter</taxon>
    </lineage>
</organism>